<dbReference type="AlphaFoldDB" id="A0A9W6L6B5"/>
<evidence type="ECO:0000313" key="1">
    <source>
        <dbReference type="EMBL" id="GLL13882.1"/>
    </source>
</evidence>
<reference evidence="1" key="2">
    <citation type="submission" date="2023-01" db="EMBL/GenBank/DDBJ databases">
        <authorList>
            <person name="Sun Q."/>
            <person name="Evtushenko L."/>
        </authorList>
    </citation>
    <scope>NUCLEOTIDE SEQUENCE</scope>
    <source>
        <strain evidence="1">VKM Ac-1069</strain>
    </source>
</reference>
<reference evidence="1" key="1">
    <citation type="journal article" date="2014" name="Int. J. Syst. Evol. Microbiol.">
        <title>Complete genome sequence of Corynebacterium casei LMG S-19264T (=DSM 44701T), isolated from a smear-ripened cheese.</title>
        <authorList>
            <consortium name="US DOE Joint Genome Institute (JGI-PGF)"/>
            <person name="Walter F."/>
            <person name="Albersmeier A."/>
            <person name="Kalinowski J."/>
            <person name="Ruckert C."/>
        </authorList>
    </citation>
    <scope>NUCLEOTIDE SEQUENCE</scope>
    <source>
        <strain evidence="1">VKM Ac-1069</strain>
    </source>
</reference>
<protein>
    <recommendedName>
        <fullName evidence="3">3-oxoacyl-[acyl-carrier protein] reductase</fullName>
    </recommendedName>
</protein>
<keyword evidence="2" id="KW-1185">Reference proteome</keyword>
<evidence type="ECO:0000313" key="2">
    <source>
        <dbReference type="Proteomes" id="UP001143463"/>
    </source>
</evidence>
<comment type="caution">
    <text evidence="1">The sequence shown here is derived from an EMBL/GenBank/DDBJ whole genome shotgun (WGS) entry which is preliminary data.</text>
</comment>
<dbReference type="InterPro" id="IPR036291">
    <property type="entry name" value="NAD(P)-bd_dom_sf"/>
</dbReference>
<sequence>MRSLYGEGDSPALDQALTTVPAGRLGQPAELGAVVAFLCSVHAGYLTGAAVPLDGGAYQALL</sequence>
<dbReference type="InterPro" id="IPR002347">
    <property type="entry name" value="SDR_fam"/>
</dbReference>
<dbReference type="Gene3D" id="3.40.50.720">
    <property type="entry name" value="NAD(P)-binding Rossmann-like Domain"/>
    <property type="match status" value="1"/>
</dbReference>
<dbReference type="SUPFAM" id="SSF51735">
    <property type="entry name" value="NAD(P)-binding Rossmann-fold domains"/>
    <property type="match status" value="1"/>
</dbReference>
<evidence type="ECO:0008006" key="3">
    <source>
        <dbReference type="Google" id="ProtNLM"/>
    </source>
</evidence>
<organism evidence="1 2">
    <name type="scientific">Pseudonocardia halophobica</name>
    <dbReference type="NCBI Taxonomy" id="29401"/>
    <lineage>
        <taxon>Bacteria</taxon>
        <taxon>Bacillati</taxon>
        <taxon>Actinomycetota</taxon>
        <taxon>Actinomycetes</taxon>
        <taxon>Pseudonocardiales</taxon>
        <taxon>Pseudonocardiaceae</taxon>
        <taxon>Pseudonocardia</taxon>
    </lineage>
</organism>
<name>A0A9W6L6B5_9PSEU</name>
<proteinExistence type="predicted"/>
<dbReference type="EMBL" id="BSFQ01000026">
    <property type="protein sequence ID" value="GLL13882.1"/>
    <property type="molecule type" value="Genomic_DNA"/>
</dbReference>
<gene>
    <name evidence="1" type="ORF">GCM10017577_50270</name>
</gene>
<accession>A0A9W6L6B5</accession>
<dbReference type="Proteomes" id="UP001143463">
    <property type="component" value="Unassembled WGS sequence"/>
</dbReference>
<dbReference type="Pfam" id="PF13561">
    <property type="entry name" value="adh_short_C2"/>
    <property type="match status" value="1"/>
</dbReference>